<keyword evidence="2" id="KW-0808">Transferase</keyword>
<dbReference type="GO" id="GO:0016747">
    <property type="term" value="F:acyltransferase activity, transferring groups other than amino-acyl groups"/>
    <property type="evidence" value="ECO:0007669"/>
    <property type="project" value="InterPro"/>
</dbReference>
<dbReference type="Gene3D" id="3.40.630.30">
    <property type="match status" value="1"/>
</dbReference>
<dbReference type="RefSeq" id="WP_094926130.1">
    <property type="nucleotide sequence ID" value="NZ_NPIA01000008.1"/>
</dbReference>
<feature type="domain" description="N-acetyltransferase" evidence="1">
    <location>
        <begin position="10"/>
        <end position="138"/>
    </location>
</feature>
<dbReference type="Pfam" id="PF00583">
    <property type="entry name" value="Acetyltransf_1"/>
    <property type="match status" value="1"/>
</dbReference>
<gene>
    <name evidence="2" type="ORF">CIB95_13850</name>
</gene>
<dbReference type="InterPro" id="IPR000182">
    <property type="entry name" value="GNAT_dom"/>
</dbReference>
<sequence length="138" mass="16453">MELIINNKKINIRSYKESDFEQIHQLNKDESWNNLVEKQTDTRHAWTNSSITYVVTCNEELIGYVRGLTDGHITLYICELLIKKEYRGLQIGTELLSYVHNLYPKTRMELLASTTSHSYYEANKFRKFYGFRRTFEEI</sequence>
<dbReference type="AlphaFoldDB" id="A0A263BR45"/>
<protein>
    <submittedName>
        <fullName evidence="2">GNAT family N-acetyltransferase</fullName>
    </submittedName>
</protein>
<reference evidence="2 3" key="2">
    <citation type="submission" date="2017-09" db="EMBL/GenBank/DDBJ databases">
        <title>Bacillus patelloidae sp. nov., isolated from the intestinal tract of a marine limpet.</title>
        <authorList>
            <person name="Liu R."/>
            <person name="Dong C."/>
            <person name="Shao Z."/>
        </authorList>
    </citation>
    <scope>NUCLEOTIDE SEQUENCE [LARGE SCALE GENOMIC DNA]</scope>
    <source>
        <strain evidence="2 3">SA5d-4</strain>
    </source>
</reference>
<evidence type="ECO:0000259" key="1">
    <source>
        <dbReference type="PROSITE" id="PS51186"/>
    </source>
</evidence>
<dbReference type="Proteomes" id="UP000217083">
    <property type="component" value="Unassembled WGS sequence"/>
</dbReference>
<dbReference type="CDD" id="cd04301">
    <property type="entry name" value="NAT_SF"/>
    <property type="match status" value="1"/>
</dbReference>
<organism evidence="2 3">
    <name type="scientific">Lottiidibacillus patelloidae</name>
    <dbReference type="NCBI Taxonomy" id="2670334"/>
    <lineage>
        <taxon>Bacteria</taxon>
        <taxon>Bacillati</taxon>
        <taxon>Bacillota</taxon>
        <taxon>Bacilli</taxon>
        <taxon>Bacillales</taxon>
        <taxon>Bacillaceae</taxon>
        <taxon>Lottiidibacillus</taxon>
    </lineage>
</organism>
<name>A0A263BR45_9BACI</name>
<dbReference type="EMBL" id="NPIA01000008">
    <property type="protein sequence ID" value="OZM56180.1"/>
    <property type="molecule type" value="Genomic_DNA"/>
</dbReference>
<keyword evidence="3" id="KW-1185">Reference proteome</keyword>
<dbReference type="PROSITE" id="PS51186">
    <property type="entry name" value="GNAT"/>
    <property type="match status" value="1"/>
</dbReference>
<evidence type="ECO:0000313" key="2">
    <source>
        <dbReference type="EMBL" id="OZM56180.1"/>
    </source>
</evidence>
<evidence type="ECO:0000313" key="3">
    <source>
        <dbReference type="Proteomes" id="UP000217083"/>
    </source>
</evidence>
<dbReference type="InterPro" id="IPR016181">
    <property type="entry name" value="Acyl_CoA_acyltransferase"/>
</dbReference>
<proteinExistence type="predicted"/>
<dbReference type="SUPFAM" id="SSF55729">
    <property type="entry name" value="Acyl-CoA N-acyltransferases (Nat)"/>
    <property type="match status" value="1"/>
</dbReference>
<accession>A0A263BR45</accession>
<reference evidence="3" key="1">
    <citation type="submission" date="2017-08" db="EMBL/GenBank/DDBJ databases">
        <authorList>
            <person name="Huang Z."/>
        </authorList>
    </citation>
    <scope>NUCLEOTIDE SEQUENCE [LARGE SCALE GENOMIC DNA]</scope>
    <source>
        <strain evidence="3">SA5d-4</strain>
    </source>
</reference>
<comment type="caution">
    <text evidence="2">The sequence shown here is derived from an EMBL/GenBank/DDBJ whole genome shotgun (WGS) entry which is preliminary data.</text>
</comment>